<dbReference type="HOGENOM" id="CLU_043966_2_1_1"/>
<dbReference type="Pfam" id="PF00186">
    <property type="entry name" value="DHFR_1"/>
    <property type="match status" value="1"/>
</dbReference>
<evidence type="ECO:0000259" key="8">
    <source>
        <dbReference type="PROSITE" id="PS51330"/>
    </source>
</evidence>
<dbReference type="GO" id="GO:0046452">
    <property type="term" value="P:dihydrofolate metabolic process"/>
    <property type="evidence" value="ECO:0007669"/>
    <property type="project" value="TreeGrafter"/>
</dbReference>
<evidence type="ECO:0000313" key="10">
    <source>
        <dbReference type="Proteomes" id="UP000030669"/>
    </source>
</evidence>
<keyword evidence="6" id="KW-0560">Oxidoreductase</keyword>
<keyword evidence="5" id="KW-0521">NADP</keyword>
<evidence type="ECO:0000256" key="2">
    <source>
        <dbReference type="ARBA" id="ARBA00012856"/>
    </source>
</evidence>
<evidence type="ECO:0000256" key="7">
    <source>
        <dbReference type="RuleBase" id="RU004474"/>
    </source>
</evidence>
<dbReference type="SUPFAM" id="SSF53597">
    <property type="entry name" value="Dihydrofolate reductase-like"/>
    <property type="match status" value="1"/>
</dbReference>
<reference evidence="9 10" key="1">
    <citation type="journal article" date="2012" name="Science">
        <title>The Paleozoic origin of enzymatic lignin decomposition reconstructed from 31 fungal genomes.</title>
        <authorList>
            <person name="Floudas D."/>
            <person name="Binder M."/>
            <person name="Riley R."/>
            <person name="Barry K."/>
            <person name="Blanchette R.A."/>
            <person name="Henrissat B."/>
            <person name="Martinez A.T."/>
            <person name="Otillar R."/>
            <person name="Spatafora J.W."/>
            <person name="Yadav J.S."/>
            <person name="Aerts A."/>
            <person name="Benoit I."/>
            <person name="Boyd A."/>
            <person name="Carlson A."/>
            <person name="Copeland A."/>
            <person name="Coutinho P.M."/>
            <person name="de Vries R.P."/>
            <person name="Ferreira P."/>
            <person name="Findley K."/>
            <person name="Foster B."/>
            <person name="Gaskell J."/>
            <person name="Glotzer D."/>
            <person name="Gorecki P."/>
            <person name="Heitman J."/>
            <person name="Hesse C."/>
            <person name="Hori C."/>
            <person name="Igarashi K."/>
            <person name="Jurgens J.A."/>
            <person name="Kallen N."/>
            <person name="Kersten P."/>
            <person name="Kohler A."/>
            <person name="Kuees U."/>
            <person name="Kumar T.K.A."/>
            <person name="Kuo A."/>
            <person name="LaButti K."/>
            <person name="Larrondo L.F."/>
            <person name="Lindquist E."/>
            <person name="Ling A."/>
            <person name="Lombard V."/>
            <person name="Lucas S."/>
            <person name="Lundell T."/>
            <person name="Martin R."/>
            <person name="McLaughlin D.J."/>
            <person name="Morgenstern I."/>
            <person name="Morin E."/>
            <person name="Murat C."/>
            <person name="Nagy L.G."/>
            <person name="Nolan M."/>
            <person name="Ohm R.A."/>
            <person name="Patyshakuliyeva A."/>
            <person name="Rokas A."/>
            <person name="Ruiz-Duenas F.J."/>
            <person name="Sabat G."/>
            <person name="Salamov A."/>
            <person name="Samejima M."/>
            <person name="Schmutz J."/>
            <person name="Slot J.C."/>
            <person name="St John F."/>
            <person name="Stenlid J."/>
            <person name="Sun H."/>
            <person name="Sun S."/>
            <person name="Syed K."/>
            <person name="Tsang A."/>
            <person name="Wiebenga A."/>
            <person name="Young D."/>
            <person name="Pisabarro A."/>
            <person name="Eastwood D.C."/>
            <person name="Martin F."/>
            <person name="Cullen D."/>
            <person name="Grigoriev I.V."/>
            <person name="Hibbett D.S."/>
        </authorList>
    </citation>
    <scope>NUCLEOTIDE SEQUENCE [LARGE SCALE GENOMIC DNA]</scope>
    <source>
        <strain evidence="9 10">ATCC 11539</strain>
    </source>
</reference>
<feature type="domain" description="DHFR" evidence="8">
    <location>
        <begin position="3"/>
        <end position="210"/>
    </location>
</feature>
<dbReference type="GO" id="GO:0046655">
    <property type="term" value="P:folic acid metabolic process"/>
    <property type="evidence" value="ECO:0007669"/>
    <property type="project" value="TreeGrafter"/>
</dbReference>
<gene>
    <name evidence="9" type="ORF">GLOTRDRAFT_31198</name>
</gene>
<comment type="similarity">
    <text evidence="7">Belongs to the dihydrofolate reductase family.</text>
</comment>
<dbReference type="OrthoDB" id="414698at2759"/>
<dbReference type="STRING" id="670483.S7QP88"/>
<evidence type="ECO:0000256" key="3">
    <source>
        <dbReference type="ARBA" id="ARBA00018886"/>
    </source>
</evidence>
<organism evidence="9 10">
    <name type="scientific">Gloeophyllum trabeum (strain ATCC 11539 / FP-39264 / Madison 617)</name>
    <name type="common">Brown rot fungus</name>
    <dbReference type="NCBI Taxonomy" id="670483"/>
    <lineage>
        <taxon>Eukaryota</taxon>
        <taxon>Fungi</taxon>
        <taxon>Dikarya</taxon>
        <taxon>Basidiomycota</taxon>
        <taxon>Agaricomycotina</taxon>
        <taxon>Agaricomycetes</taxon>
        <taxon>Gloeophyllales</taxon>
        <taxon>Gloeophyllaceae</taxon>
        <taxon>Gloeophyllum</taxon>
    </lineage>
</organism>
<comment type="pathway">
    <text evidence="1">Cofactor biosynthesis; tetrahydrofolate biosynthesis; 5,6,7,8-tetrahydrofolate from 7,8-dihydrofolate: step 1/1.</text>
</comment>
<dbReference type="CDD" id="cd00209">
    <property type="entry name" value="DHFR"/>
    <property type="match status" value="1"/>
</dbReference>
<evidence type="ECO:0000256" key="4">
    <source>
        <dbReference type="ARBA" id="ARBA00022563"/>
    </source>
</evidence>
<dbReference type="PANTHER" id="PTHR48069:SF3">
    <property type="entry name" value="DIHYDROFOLATE REDUCTASE"/>
    <property type="match status" value="1"/>
</dbReference>
<dbReference type="InterPro" id="IPR024072">
    <property type="entry name" value="DHFR-like_dom_sf"/>
</dbReference>
<evidence type="ECO:0000313" key="9">
    <source>
        <dbReference type="EMBL" id="EPQ61386.1"/>
    </source>
</evidence>
<evidence type="ECO:0000256" key="1">
    <source>
        <dbReference type="ARBA" id="ARBA00004903"/>
    </source>
</evidence>
<dbReference type="Proteomes" id="UP000030669">
    <property type="component" value="Unassembled WGS sequence"/>
</dbReference>
<dbReference type="InterPro" id="IPR017925">
    <property type="entry name" value="DHFR_CS"/>
</dbReference>
<evidence type="ECO:0000256" key="5">
    <source>
        <dbReference type="ARBA" id="ARBA00022857"/>
    </source>
</evidence>
<protein>
    <recommendedName>
        <fullName evidence="3">Dihydrofolate reductase</fullName>
        <ecNumber evidence="2">1.5.1.3</ecNumber>
    </recommendedName>
</protein>
<dbReference type="OMA" id="QYEFQMW"/>
<dbReference type="PROSITE" id="PS00075">
    <property type="entry name" value="DHFR_1"/>
    <property type="match status" value="1"/>
</dbReference>
<dbReference type="Gene3D" id="3.40.430.10">
    <property type="entry name" value="Dihydrofolate Reductase, subunit A"/>
    <property type="match status" value="1"/>
</dbReference>
<dbReference type="GO" id="GO:0050661">
    <property type="term" value="F:NADP binding"/>
    <property type="evidence" value="ECO:0007669"/>
    <property type="project" value="InterPro"/>
</dbReference>
<dbReference type="AlphaFoldDB" id="S7QP88"/>
<dbReference type="GO" id="GO:0004146">
    <property type="term" value="F:dihydrofolate reductase activity"/>
    <property type="evidence" value="ECO:0007669"/>
    <property type="project" value="UniProtKB-EC"/>
</dbReference>
<dbReference type="RefSeq" id="XP_007860236.1">
    <property type="nucleotide sequence ID" value="XM_007862045.1"/>
</dbReference>
<dbReference type="PRINTS" id="PR00070">
    <property type="entry name" value="DHFR"/>
</dbReference>
<dbReference type="GO" id="GO:0005739">
    <property type="term" value="C:mitochondrion"/>
    <property type="evidence" value="ECO:0007669"/>
    <property type="project" value="TreeGrafter"/>
</dbReference>
<proteinExistence type="inferred from homology"/>
<dbReference type="InterPro" id="IPR001796">
    <property type="entry name" value="DHFR_dom"/>
</dbReference>
<dbReference type="PANTHER" id="PTHR48069">
    <property type="entry name" value="DIHYDROFOLATE REDUCTASE"/>
    <property type="match status" value="1"/>
</dbReference>
<evidence type="ECO:0000256" key="6">
    <source>
        <dbReference type="ARBA" id="ARBA00023002"/>
    </source>
</evidence>
<keyword evidence="4" id="KW-0554">One-carbon metabolism</keyword>
<dbReference type="eggNOG" id="KOG1324">
    <property type="taxonomic scope" value="Eukaryota"/>
</dbReference>
<name>S7QP88_GLOTA</name>
<dbReference type="UniPathway" id="UPA00077">
    <property type="reaction ID" value="UER00158"/>
</dbReference>
<dbReference type="KEGG" id="gtr:GLOTRDRAFT_31198"/>
<sequence length="227" mass="25393">MTSLTLIVAAARNNGIGRNGGLPWRLPEELKYFGRVTTQAPEGHHNAIVMGRNTWESIPPQRRPLRNRINIVISRNKDYQVSSLEKAPTYLRSDLISAFDGIGESTVDGKALHRWFIIGGASLYRDSLAFPPPSRLTDPFVDRILITRILTPAFDDCDVFMPDFLSEAGDKQGRWTQASHDSLQAWVGFDVPAGIQRENGIEYEFQMWTRQGLSGLSNEQVSSNTSS</sequence>
<dbReference type="InterPro" id="IPR012259">
    <property type="entry name" value="DHFR"/>
</dbReference>
<dbReference type="EC" id="1.5.1.3" evidence="2"/>
<dbReference type="PROSITE" id="PS51330">
    <property type="entry name" value="DHFR_2"/>
    <property type="match status" value="1"/>
</dbReference>
<keyword evidence="10" id="KW-1185">Reference proteome</keyword>
<dbReference type="GO" id="GO:0046654">
    <property type="term" value="P:tetrahydrofolate biosynthetic process"/>
    <property type="evidence" value="ECO:0007669"/>
    <property type="project" value="UniProtKB-UniPathway"/>
</dbReference>
<accession>S7QP88</accession>
<dbReference type="GO" id="GO:0006730">
    <property type="term" value="P:one-carbon metabolic process"/>
    <property type="evidence" value="ECO:0007669"/>
    <property type="project" value="UniProtKB-KW"/>
</dbReference>
<dbReference type="EMBL" id="KB469296">
    <property type="protein sequence ID" value="EPQ61386.1"/>
    <property type="molecule type" value="Genomic_DNA"/>
</dbReference>
<dbReference type="GeneID" id="19305374"/>